<dbReference type="AlphaFoldDB" id="A0AAD5PIV9"/>
<evidence type="ECO:0000313" key="4">
    <source>
        <dbReference type="EMBL" id="KAI9275481.1"/>
    </source>
</evidence>
<feature type="compositionally biased region" description="Polar residues" evidence="2">
    <location>
        <begin position="962"/>
        <end position="976"/>
    </location>
</feature>
<dbReference type="Gene3D" id="2.120.10.80">
    <property type="entry name" value="Kelch-type beta propeller"/>
    <property type="match status" value="2"/>
</dbReference>
<proteinExistence type="predicted"/>
<reference evidence="4" key="2">
    <citation type="submission" date="2023-02" db="EMBL/GenBank/DDBJ databases">
        <authorList>
            <consortium name="DOE Joint Genome Institute"/>
            <person name="Mondo S.J."/>
            <person name="Chang Y."/>
            <person name="Wang Y."/>
            <person name="Ahrendt S."/>
            <person name="Andreopoulos W."/>
            <person name="Barry K."/>
            <person name="Beard J."/>
            <person name="Benny G.L."/>
            <person name="Blankenship S."/>
            <person name="Bonito G."/>
            <person name="Cuomo C."/>
            <person name="Desiro A."/>
            <person name="Gervers K.A."/>
            <person name="Hundley H."/>
            <person name="Kuo A."/>
            <person name="LaButti K."/>
            <person name="Lang B.F."/>
            <person name="Lipzen A."/>
            <person name="O'Donnell K."/>
            <person name="Pangilinan J."/>
            <person name="Reynolds N."/>
            <person name="Sandor L."/>
            <person name="Smith M.W."/>
            <person name="Tsang A."/>
            <person name="Grigoriev I.V."/>
            <person name="Stajich J.E."/>
            <person name="Spatafora J.W."/>
        </authorList>
    </citation>
    <scope>NUCLEOTIDE SEQUENCE</scope>
    <source>
        <strain evidence="4">RSA 2281</strain>
    </source>
</reference>
<accession>A0AAD5PIV9</accession>
<feature type="coiled-coil region" evidence="1">
    <location>
        <begin position="858"/>
        <end position="892"/>
    </location>
</feature>
<feature type="transmembrane region" description="Helical" evidence="3">
    <location>
        <begin position="20"/>
        <end position="43"/>
    </location>
</feature>
<dbReference type="Pfam" id="PF24681">
    <property type="entry name" value="Kelch_KLHDC2_KLHL20_DRC7"/>
    <property type="match status" value="1"/>
</dbReference>
<protein>
    <recommendedName>
        <fullName evidence="6">Galactose oxidase</fullName>
    </recommendedName>
</protein>
<dbReference type="InterPro" id="IPR015915">
    <property type="entry name" value="Kelch-typ_b-propeller"/>
</dbReference>
<comment type="caution">
    <text evidence="4">The sequence shown here is derived from an EMBL/GenBank/DDBJ whole genome shotgun (WGS) entry which is preliminary data.</text>
</comment>
<evidence type="ECO:0008006" key="6">
    <source>
        <dbReference type="Google" id="ProtNLM"/>
    </source>
</evidence>
<reference evidence="4" key="1">
    <citation type="journal article" date="2022" name="IScience">
        <title>Evolution of zygomycete secretomes and the origins of terrestrial fungal ecologies.</title>
        <authorList>
            <person name="Chang Y."/>
            <person name="Wang Y."/>
            <person name="Mondo S."/>
            <person name="Ahrendt S."/>
            <person name="Andreopoulos W."/>
            <person name="Barry K."/>
            <person name="Beard J."/>
            <person name="Benny G.L."/>
            <person name="Blankenship S."/>
            <person name="Bonito G."/>
            <person name="Cuomo C."/>
            <person name="Desiro A."/>
            <person name="Gervers K.A."/>
            <person name="Hundley H."/>
            <person name="Kuo A."/>
            <person name="LaButti K."/>
            <person name="Lang B.F."/>
            <person name="Lipzen A."/>
            <person name="O'Donnell K."/>
            <person name="Pangilinan J."/>
            <person name="Reynolds N."/>
            <person name="Sandor L."/>
            <person name="Smith M.E."/>
            <person name="Tsang A."/>
            <person name="Grigoriev I.V."/>
            <person name="Stajich J.E."/>
            <person name="Spatafora J.W."/>
        </authorList>
    </citation>
    <scope>NUCLEOTIDE SEQUENCE</scope>
    <source>
        <strain evidence="4">RSA 2281</strain>
    </source>
</reference>
<evidence type="ECO:0000313" key="5">
    <source>
        <dbReference type="Proteomes" id="UP001209540"/>
    </source>
</evidence>
<keyword evidence="5" id="KW-1185">Reference proteome</keyword>
<sequence length="990" mass="110449">MVLIDLSKMLSVGRTRHMPFILSLLTLWSIITIIFTPTVSAAYNMTDEQINLLPGRSTGATFVRNDKMYIYGGVVSRSVVSTQFTSISFNDEDGSLVYADVPQRNPVPMSFSQAVLLPDNNRVLFFGGITNNATLYTGKLLVYEYRFDQQTWQEASALPFNNATFPVNRKELTATLGSDGKVYIAGGFNLVSAFAGAGSYIMGDLWSYNPQNGQFVDLSQPLEPSKYMIGHSAIALPNNKIIFTMGTMGYHERTAHPSDPTEKCNTSFIYDITSNKWYEQELKADEIPWLREGASAILGVRDFAGNAYNPLANLAILDTNTWTWQTTNNVLGPQPTARFQANAGLLKGKYLVIANGRTETVWFNDVYVLNLGDSSAVTPTTSDKTTETKQLAWIENITQPLTESDTLIGSTGLSTGAIVGIVVGIVVALILGVALWKFWNEIFALVWSPRTGEPWWTETSHAFSKLALAGLFVAFLAFLMVQVIHSPISTITLSSPVPKVQVPDVRFCFDGWDKPSIGCQTDTGTIADCSTSGYLRPLNMTKHRPFFIDGQPTVPTCYLFTAPDEFELGDPKQRQKQQSNNNDNGYRIQFIFYGVATKPNPSIDGNTTFISYSRIHVSLYPRGRNPNLAYYFGDTSQKLSESDIQVWLNEERNDLQTSSSNTYTLELGAYSSVAYQLQEHLYLDNDNGWNSIGFAPNYNSVPEVASVFRAGSATQLRVESFGKNILDLYPSNYALVTLKEQKIYTVLTAIGSAGGLLTLLFTLDTFLFGVRPNSPWGVIHRWSMGSAKKSLLTGLRDQFGFLTMAIPFINPVRPHLIPQEKYETYKIIPATATDSSGMGLFSHQQRQQDEKNYTMDNEASLQQENKEIKKQLEELQRRVQLMELMLKSYYINDELFSNLNSAVSNGGVTVNNPRLSNIIMNNTQGWNNNNNNNNGNRESDLIQHLNGTRLPRDERGTVGQDMDSSTLFSDNNNQYPARTEEHYRLVDKAA</sequence>
<dbReference type="PANTHER" id="PTHR23244:SF502">
    <property type="match status" value="1"/>
</dbReference>
<name>A0AAD5PIV9_9FUNG</name>
<dbReference type="PANTHER" id="PTHR23244">
    <property type="entry name" value="KELCH REPEAT DOMAIN"/>
    <property type="match status" value="1"/>
</dbReference>
<keyword evidence="3" id="KW-0812">Transmembrane</keyword>
<keyword evidence="1" id="KW-0175">Coiled coil</keyword>
<evidence type="ECO:0000256" key="2">
    <source>
        <dbReference type="SAM" id="MobiDB-lite"/>
    </source>
</evidence>
<feature type="transmembrane region" description="Helical" evidence="3">
    <location>
        <begin position="459"/>
        <end position="481"/>
    </location>
</feature>
<feature type="region of interest" description="Disordered" evidence="2">
    <location>
        <begin position="950"/>
        <end position="976"/>
    </location>
</feature>
<keyword evidence="3" id="KW-0472">Membrane</keyword>
<feature type="transmembrane region" description="Helical" evidence="3">
    <location>
        <begin position="417"/>
        <end position="439"/>
    </location>
</feature>
<gene>
    <name evidence="4" type="ORF">BDA99DRAFT_601110</name>
</gene>
<keyword evidence="3" id="KW-1133">Transmembrane helix</keyword>
<evidence type="ECO:0000256" key="3">
    <source>
        <dbReference type="SAM" id="Phobius"/>
    </source>
</evidence>
<dbReference type="Proteomes" id="UP001209540">
    <property type="component" value="Unassembled WGS sequence"/>
</dbReference>
<organism evidence="4 5">
    <name type="scientific">Phascolomyces articulosus</name>
    <dbReference type="NCBI Taxonomy" id="60185"/>
    <lineage>
        <taxon>Eukaryota</taxon>
        <taxon>Fungi</taxon>
        <taxon>Fungi incertae sedis</taxon>
        <taxon>Mucoromycota</taxon>
        <taxon>Mucoromycotina</taxon>
        <taxon>Mucoromycetes</taxon>
        <taxon>Mucorales</taxon>
        <taxon>Lichtheimiaceae</taxon>
        <taxon>Phascolomyces</taxon>
    </lineage>
</organism>
<evidence type="ECO:0000256" key="1">
    <source>
        <dbReference type="SAM" id="Coils"/>
    </source>
</evidence>
<dbReference type="EMBL" id="JAIXMP010000003">
    <property type="protein sequence ID" value="KAI9275481.1"/>
    <property type="molecule type" value="Genomic_DNA"/>
</dbReference>
<dbReference type="SUPFAM" id="SSF117281">
    <property type="entry name" value="Kelch motif"/>
    <property type="match status" value="2"/>
</dbReference>